<proteinExistence type="predicted"/>
<organism evidence="1">
    <name type="scientific">uncultured Cytophagales bacterium</name>
    <dbReference type="NCBI Taxonomy" id="158755"/>
    <lineage>
        <taxon>Bacteria</taxon>
        <taxon>Pseudomonadati</taxon>
        <taxon>Bacteroidota</taxon>
        <taxon>Sphingobacteriia</taxon>
        <taxon>Sphingobacteriales</taxon>
        <taxon>environmental samples</taxon>
    </lineage>
</organism>
<evidence type="ECO:0000313" key="1">
    <source>
        <dbReference type="EMBL" id="CAA9262561.1"/>
    </source>
</evidence>
<gene>
    <name evidence="1" type="ORF">AVDCRST_MAG56-2595</name>
</gene>
<name>A0A6J4IWZ7_9SPHI</name>
<reference evidence="1" key="1">
    <citation type="submission" date="2020-02" db="EMBL/GenBank/DDBJ databases">
        <authorList>
            <person name="Meier V. D."/>
        </authorList>
    </citation>
    <scope>NUCLEOTIDE SEQUENCE</scope>
    <source>
        <strain evidence="1">AVDCRST_MAG56</strain>
    </source>
</reference>
<accession>A0A6J4IWZ7</accession>
<dbReference type="EMBL" id="CADCTQ010000227">
    <property type="protein sequence ID" value="CAA9262561.1"/>
    <property type="molecule type" value="Genomic_DNA"/>
</dbReference>
<sequence length="46" mass="5270">MYKNFLLFLPENPSLEALKGHLPVTVSFAPSPGNHARNLPRRHFVR</sequence>
<dbReference type="AlphaFoldDB" id="A0A6J4IWZ7"/>
<protein>
    <submittedName>
        <fullName evidence="1">Uncharacterized protein</fullName>
    </submittedName>
</protein>